<evidence type="ECO:0000313" key="2">
    <source>
        <dbReference type="Proteomes" id="UP000467700"/>
    </source>
</evidence>
<dbReference type="OrthoDB" id="3062029at2759"/>
<keyword evidence="2" id="KW-1185">Reference proteome</keyword>
<name>A0A8S0XTR0_CYCAE</name>
<accession>A0A8S0XTR0</accession>
<evidence type="ECO:0000313" key="1">
    <source>
        <dbReference type="EMBL" id="CAA7265671.1"/>
    </source>
</evidence>
<proteinExistence type="predicted"/>
<reference evidence="1 2" key="1">
    <citation type="submission" date="2020-01" db="EMBL/GenBank/DDBJ databases">
        <authorList>
            <person name="Gupta K D."/>
        </authorList>
    </citation>
    <scope>NUCLEOTIDE SEQUENCE [LARGE SCALE GENOMIC DNA]</scope>
</reference>
<organism evidence="1 2">
    <name type="scientific">Cyclocybe aegerita</name>
    <name type="common">Black poplar mushroom</name>
    <name type="synonym">Agrocybe aegerita</name>
    <dbReference type="NCBI Taxonomy" id="1973307"/>
    <lineage>
        <taxon>Eukaryota</taxon>
        <taxon>Fungi</taxon>
        <taxon>Dikarya</taxon>
        <taxon>Basidiomycota</taxon>
        <taxon>Agaricomycotina</taxon>
        <taxon>Agaricomycetes</taxon>
        <taxon>Agaricomycetidae</taxon>
        <taxon>Agaricales</taxon>
        <taxon>Agaricineae</taxon>
        <taxon>Bolbitiaceae</taxon>
        <taxon>Cyclocybe</taxon>
    </lineage>
</organism>
<sequence length="254" mass="28179">MPVHSPLNWETEPLPFLPPTGDNSPVPIKFVREIMTSSYSSSTSPADVQSTSVQEIRWFKDADGKEHEFLVVRALHCTGGEVVLRFERAPSPYHVAAGRMTLSQKFCLSAQEMPANDTVTRLETTDNVFGSSGNSPLLVASYKSFRTPLPLRDVILAANLISSYASYTVLRHQCYWFVRTLTGVIDTGYSPQAKNYEAAFAHSGTYSLTGRIPVSLNVENPNEVAEISARLLEEIKEDNDLVIFSRLVSEVLFS</sequence>
<dbReference type="EMBL" id="CACVBS010000050">
    <property type="protein sequence ID" value="CAA7265671.1"/>
    <property type="molecule type" value="Genomic_DNA"/>
</dbReference>
<protein>
    <submittedName>
        <fullName evidence="1">Uncharacterized protein</fullName>
    </submittedName>
</protein>
<dbReference type="AlphaFoldDB" id="A0A8S0XTR0"/>
<dbReference type="Proteomes" id="UP000467700">
    <property type="component" value="Unassembled WGS sequence"/>
</dbReference>
<gene>
    <name evidence="1" type="ORF">AAE3_LOCUS7882</name>
</gene>
<comment type="caution">
    <text evidence="1">The sequence shown here is derived from an EMBL/GenBank/DDBJ whole genome shotgun (WGS) entry which is preliminary data.</text>
</comment>